<evidence type="ECO:0000256" key="7">
    <source>
        <dbReference type="SAM" id="Phobius"/>
    </source>
</evidence>
<keyword evidence="3" id="KW-1003">Cell membrane</keyword>
<dbReference type="PANTHER" id="PTHR30487:SF0">
    <property type="entry name" value="PREPILIN LEADER PEPTIDASE_N-METHYLTRANSFERASE-RELATED"/>
    <property type="match status" value="1"/>
</dbReference>
<evidence type="ECO:0000256" key="6">
    <source>
        <dbReference type="ARBA" id="ARBA00023136"/>
    </source>
</evidence>
<evidence type="ECO:0000256" key="4">
    <source>
        <dbReference type="ARBA" id="ARBA00022692"/>
    </source>
</evidence>
<dbReference type="OrthoDB" id="9789291at2"/>
<evidence type="ECO:0000256" key="2">
    <source>
        <dbReference type="ARBA" id="ARBA00005801"/>
    </source>
</evidence>
<dbReference type="GO" id="GO:0006465">
    <property type="term" value="P:signal peptide processing"/>
    <property type="evidence" value="ECO:0007669"/>
    <property type="project" value="TreeGrafter"/>
</dbReference>
<proteinExistence type="inferred from homology"/>
<reference evidence="10 11" key="1">
    <citation type="journal article" date="2015" name="Genome Announc.">
        <title>Expanding the biotechnology potential of lactobacilli through comparative genomics of 213 strains and associated genera.</title>
        <authorList>
            <person name="Sun Z."/>
            <person name="Harris H.M."/>
            <person name="McCann A."/>
            <person name="Guo C."/>
            <person name="Argimon S."/>
            <person name="Zhang W."/>
            <person name="Yang X."/>
            <person name="Jeffery I.B."/>
            <person name="Cooney J.C."/>
            <person name="Kagawa T.F."/>
            <person name="Liu W."/>
            <person name="Song Y."/>
            <person name="Salvetti E."/>
            <person name="Wrobel A."/>
            <person name="Rasinkangas P."/>
            <person name="Parkhill J."/>
            <person name="Rea M.C."/>
            <person name="O'Sullivan O."/>
            <person name="Ritari J."/>
            <person name="Douillard F.P."/>
            <person name="Paul Ross R."/>
            <person name="Yang R."/>
            <person name="Briner A.E."/>
            <person name="Felis G.E."/>
            <person name="de Vos W.M."/>
            <person name="Barrangou R."/>
            <person name="Klaenhammer T.R."/>
            <person name="Caufield P.W."/>
            <person name="Cui Y."/>
            <person name="Zhang H."/>
            <person name="O'Toole P.W."/>
        </authorList>
    </citation>
    <scope>NUCLEOTIDE SEQUENCE [LARGE SCALE GENOMIC DNA]</scope>
    <source>
        <strain evidence="10 11">DSM 17758</strain>
    </source>
</reference>
<feature type="domain" description="Prepilin peptidase A24 N-terminal" evidence="9">
    <location>
        <begin position="12"/>
        <end position="92"/>
    </location>
</feature>
<comment type="subcellular location">
    <subcellularLocation>
        <location evidence="1">Cell membrane</location>
        <topology evidence="1">Multi-pass membrane protein</topology>
    </subcellularLocation>
</comment>
<evidence type="ECO:0000259" key="9">
    <source>
        <dbReference type="Pfam" id="PF06750"/>
    </source>
</evidence>
<keyword evidence="4 7" id="KW-0812">Transmembrane</keyword>
<evidence type="ECO:0000256" key="5">
    <source>
        <dbReference type="ARBA" id="ARBA00022989"/>
    </source>
</evidence>
<protein>
    <submittedName>
        <fullName evidence="10">Uncharacterized protein</fullName>
    </submittedName>
</protein>
<keyword evidence="11" id="KW-1185">Reference proteome</keyword>
<comment type="caution">
    <text evidence="10">The sequence shown here is derived from an EMBL/GenBank/DDBJ whole genome shotgun (WGS) entry which is preliminary data.</text>
</comment>
<evidence type="ECO:0000256" key="1">
    <source>
        <dbReference type="ARBA" id="ARBA00004651"/>
    </source>
</evidence>
<dbReference type="PANTHER" id="PTHR30487">
    <property type="entry name" value="TYPE 4 PREPILIN-LIKE PROTEINS LEADER PEPTIDE-PROCESSING ENZYME"/>
    <property type="match status" value="1"/>
</dbReference>
<dbReference type="InterPro" id="IPR050882">
    <property type="entry name" value="Prepilin_peptidase/N-MTase"/>
</dbReference>
<dbReference type="Pfam" id="PF06750">
    <property type="entry name" value="A24_N_bact"/>
    <property type="match status" value="1"/>
</dbReference>
<sequence length="232" mass="26648">MMILLINLLAFMFGATIGSFFALVVERLPQGLDVVFTPSHCDHCQTKLQYYDLIPIIGYFNQGGNCRFCHNWISPQSCFIEIIGGLSSCWILNQYNTYHLLGASLFLLLFYAAIFDLAYHYVDQLVLTLMFSLTIILQNRALFANLLPALVVAIVLWLLSSLTHGLGLADIELIVILVLAFGLQITLWLTLFACLFVILKYYRHHYLPNIEIAFIPFFYMAYFLIPWLPLRF</sequence>
<feature type="transmembrane region" description="Helical" evidence="7">
    <location>
        <begin position="206"/>
        <end position="225"/>
    </location>
</feature>
<dbReference type="STRING" id="1423735.FC15_GL000151"/>
<dbReference type="PATRIC" id="fig|1423735.3.peg.153"/>
<dbReference type="RefSeq" id="WP_083479051.1">
    <property type="nucleotide sequence ID" value="NZ_AZFX01000011.1"/>
</dbReference>
<dbReference type="EMBL" id="AZFX01000011">
    <property type="protein sequence ID" value="KRM12700.1"/>
    <property type="molecule type" value="Genomic_DNA"/>
</dbReference>
<keyword evidence="6 7" id="KW-0472">Membrane</keyword>
<dbReference type="Pfam" id="PF01478">
    <property type="entry name" value="Peptidase_A24"/>
    <property type="match status" value="1"/>
</dbReference>
<evidence type="ECO:0000256" key="3">
    <source>
        <dbReference type="ARBA" id="ARBA00022475"/>
    </source>
</evidence>
<evidence type="ECO:0000313" key="11">
    <source>
        <dbReference type="Proteomes" id="UP000051315"/>
    </source>
</evidence>
<dbReference type="Proteomes" id="UP000051315">
    <property type="component" value="Unassembled WGS sequence"/>
</dbReference>
<feature type="domain" description="Prepilin type IV endopeptidase peptidase" evidence="8">
    <location>
        <begin position="105"/>
        <end position="198"/>
    </location>
</feature>
<dbReference type="GO" id="GO:0005886">
    <property type="term" value="C:plasma membrane"/>
    <property type="evidence" value="ECO:0007669"/>
    <property type="project" value="UniProtKB-SubCell"/>
</dbReference>
<name>A0A0R1WF83_9LACO</name>
<feature type="transmembrane region" description="Helical" evidence="7">
    <location>
        <begin position="142"/>
        <end position="162"/>
    </location>
</feature>
<comment type="similarity">
    <text evidence="2">Belongs to the peptidase A24 family.</text>
</comment>
<accession>A0A0R1WF83</accession>
<organism evidence="10 11">
    <name type="scientific">Lapidilactobacillus concavus DSM 17758</name>
    <dbReference type="NCBI Taxonomy" id="1423735"/>
    <lineage>
        <taxon>Bacteria</taxon>
        <taxon>Bacillati</taxon>
        <taxon>Bacillota</taxon>
        <taxon>Bacilli</taxon>
        <taxon>Lactobacillales</taxon>
        <taxon>Lactobacillaceae</taxon>
        <taxon>Lapidilactobacillus</taxon>
    </lineage>
</organism>
<evidence type="ECO:0000313" key="10">
    <source>
        <dbReference type="EMBL" id="KRM12700.1"/>
    </source>
</evidence>
<gene>
    <name evidence="10" type="ORF">FC15_GL000151</name>
</gene>
<evidence type="ECO:0000259" key="8">
    <source>
        <dbReference type="Pfam" id="PF01478"/>
    </source>
</evidence>
<feature type="transmembrane region" description="Helical" evidence="7">
    <location>
        <begin position="100"/>
        <end position="122"/>
    </location>
</feature>
<dbReference type="AlphaFoldDB" id="A0A0R1WF83"/>
<keyword evidence="5 7" id="KW-1133">Transmembrane helix</keyword>
<feature type="transmembrane region" description="Helical" evidence="7">
    <location>
        <begin position="174"/>
        <end position="199"/>
    </location>
</feature>
<dbReference type="InterPro" id="IPR010627">
    <property type="entry name" value="Prepilin_pept_A24_N"/>
</dbReference>
<dbReference type="GO" id="GO:0004190">
    <property type="term" value="F:aspartic-type endopeptidase activity"/>
    <property type="evidence" value="ECO:0007669"/>
    <property type="project" value="InterPro"/>
</dbReference>
<dbReference type="InterPro" id="IPR000045">
    <property type="entry name" value="Prepilin_IV_endopep_pep"/>
</dbReference>